<dbReference type="AlphaFoldDB" id="A0A7S8C2V5"/>
<keyword evidence="12" id="KW-1185">Reference proteome</keyword>
<keyword evidence="9" id="KW-0326">Glycosidase</keyword>
<keyword evidence="5" id="KW-0378">Hydrolase</keyword>
<dbReference type="SUPFAM" id="SSF48150">
    <property type="entry name" value="DNA-glycosylase"/>
    <property type="match status" value="1"/>
</dbReference>
<dbReference type="Gene3D" id="1.10.340.30">
    <property type="entry name" value="Hypothetical protein, domain 2"/>
    <property type="match status" value="1"/>
</dbReference>
<evidence type="ECO:0000256" key="8">
    <source>
        <dbReference type="ARBA" id="ARBA00023204"/>
    </source>
</evidence>
<organism evidence="11 12">
    <name type="scientific">Kaustia mangrovi</name>
    <dbReference type="NCBI Taxonomy" id="2593653"/>
    <lineage>
        <taxon>Bacteria</taxon>
        <taxon>Pseudomonadati</taxon>
        <taxon>Pseudomonadota</taxon>
        <taxon>Alphaproteobacteria</taxon>
        <taxon>Hyphomicrobiales</taxon>
        <taxon>Parvibaculaceae</taxon>
        <taxon>Kaustia</taxon>
    </lineage>
</organism>
<evidence type="ECO:0000259" key="10">
    <source>
        <dbReference type="SMART" id="SM00478"/>
    </source>
</evidence>
<evidence type="ECO:0000256" key="7">
    <source>
        <dbReference type="ARBA" id="ARBA00023014"/>
    </source>
</evidence>
<dbReference type="PIRSF" id="PIRSF001435">
    <property type="entry name" value="Nth"/>
    <property type="match status" value="1"/>
</dbReference>
<dbReference type="PANTHER" id="PTHR10359:SF19">
    <property type="entry name" value="DNA REPAIR GLYCOSYLASE MJ1434-RELATED"/>
    <property type="match status" value="1"/>
</dbReference>
<dbReference type="GO" id="GO:0003677">
    <property type="term" value="F:DNA binding"/>
    <property type="evidence" value="ECO:0007669"/>
    <property type="project" value="InterPro"/>
</dbReference>
<keyword evidence="6" id="KW-0408">Iron</keyword>
<dbReference type="Pfam" id="PF00730">
    <property type="entry name" value="HhH-GPD"/>
    <property type="match status" value="1"/>
</dbReference>
<protein>
    <submittedName>
        <fullName evidence="11">Fe-S cluster assembly protein HesB</fullName>
    </submittedName>
</protein>
<keyword evidence="3" id="KW-0479">Metal-binding</keyword>
<dbReference type="RefSeq" id="WP_213163600.1">
    <property type="nucleotide sequence ID" value="NZ_CP058214.1"/>
</dbReference>
<sequence>MPDPSRTLQAVHERLVIAYGTPAPGWQPDPVSQLVLAILAIRTHDTVSLRAFAALARHVRGDWSVLEEADPDTLEGLIAPVTHAEKKARWLPRTVETIVRKRGALSLAFLRDWPVDAARAWLEALPGVGPKIANSVLGLSTLKRPVLVVDTHHHRIARRLRLVPETADLGKATDLLGHQIPHDWSARTMVDHHVLMKRHGQWFCHEAAPDCASCCLRSLCPHAGPAAGAQSAALAATGPAMVPRILGPTH</sequence>
<evidence type="ECO:0000256" key="9">
    <source>
        <dbReference type="ARBA" id="ARBA00023295"/>
    </source>
</evidence>
<dbReference type="InterPro" id="IPR003265">
    <property type="entry name" value="HhH-GPD_domain"/>
</dbReference>
<gene>
    <name evidence="11" type="ORF">HW532_06405</name>
</gene>
<evidence type="ECO:0000313" key="11">
    <source>
        <dbReference type="EMBL" id="QPC42366.1"/>
    </source>
</evidence>
<name>A0A7S8C2V5_9HYPH</name>
<dbReference type="GO" id="GO:0019104">
    <property type="term" value="F:DNA N-glycosylase activity"/>
    <property type="evidence" value="ECO:0007669"/>
    <property type="project" value="UniProtKB-ARBA"/>
</dbReference>
<dbReference type="Proteomes" id="UP000593594">
    <property type="component" value="Chromosome"/>
</dbReference>
<dbReference type="GO" id="GO:0046872">
    <property type="term" value="F:metal ion binding"/>
    <property type="evidence" value="ECO:0007669"/>
    <property type="project" value="UniProtKB-KW"/>
</dbReference>
<dbReference type="InterPro" id="IPR023170">
    <property type="entry name" value="HhH_base_excis_C"/>
</dbReference>
<comment type="similarity">
    <text evidence="1">Belongs to the Nth/MutY family.</text>
</comment>
<evidence type="ECO:0000256" key="5">
    <source>
        <dbReference type="ARBA" id="ARBA00022801"/>
    </source>
</evidence>
<dbReference type="Gene3D" id="1.10.1670.10">
    <property type="entry name" value="Helix-hairpin-Helix base-excision DNA repair enzymes (C-terminal)"/>
    <property type="match status" value="1"/>
</dbReference>
<evidence type="ECO:0000256" key="4">
    <source>
        <dbReference type="ARBA" id="ARBA00022763"/>
    </source>
</evidence>
<dbReference type="InterPro" id="IPR011257">
    <property type="entry name" value="DNA_glycosylase"/>
</dbReference>
<evidence type="ECO:0000256" key="2">
    <source>
        <dbReference type="ARBA" id="ARBA00022485"/>
    </source>
</evidence>
<reference evidence="11 12" key="1">
    <citation type="submission" date="2020-06" db="EMBL/GenBank/DDBJ databases">
        <title>Genome sequence of 2 isolates from Red Sea Mangroves.</title>
        <authorList>
            <person name="Sefrji F."/>
            <person name="Michoud G."/>
            <person name="Merlino G."/>
            <person name="Daffonchio D."/>
        </authorList>
    </citation>
    <scope>NUCLEOTIDE SEQUENCE [LARGE SCALE GENOMIC DNA]</scope>
    <source>
        <strain evidence="11 12">R1DC25</strain>
    </source>
</reference>
<dbReference type="CDD" id="cd00056">
    <property type="entry name" value="ENDO3c"/>
    <property type="match status" value="1"/>
</dbReference>
<dbReference type="InterPro" id="IPR000445">
    <property type="entry name" value="HhH_motif"/>
</dbReference>
<evidence type="ECO:0000256" key="3">
    <source>
        <dbReference type="ARBA" id="ARBA00022723"/>
    </source>
</evidence>
<keyword evidence="8" id="KW-0234">DNA repair</keyword>
<evidence type="ECO:0000256" key="1">
    <source>
        <dbReference type="ARBA" id="ARBA00008343"/>
    </source>
</evidence>
<dbReference type="SMART" id="SM00478">
    <property type="entry name" value="ENDO3c"/>
    <property type="match status" value="1"/>
</dbReference>
<keyword evidence="4" id="KW-0227">DNA damage</keyword>
<dbReference type="Pfam" id="PF00633">
    <property type="entry name" value="HHH"/>
    <property type="match status" value="1"/>
</dbReference>
<keyword evidence="7" id="KW-0411">Iron-sulfur</keyword>
<feature type="domain" description="HhH-GPD" evidence="10">
    <location>
        <begin position="39"/>
        <end position="202"/>
    </location>
</feature>
<keyword evidence="2" id="KW-0004">4Fe-4S</keyword>
<dbReference type="GO" id="GO:0006284">
    <property type="term" value="P:base-excision repair"/>
    <property type="evidence" value="ECO:0007669"/>
    <property type="project" value="InterPro"/>
</dbReference>
<evidence type="ECO:0000313" key="12">
    <source>
        <dbReference type="Proteomes" id="UP000593594"/>
    </source>
</evidence>
<dbReference type="EMBL" id="CP058214">
    <property type="protein sequence ID" value="QPC42366.1"/>
    <property type="molecule type" value="Genomic_DNA"/>
</dbReference>
<dbReference type="GO" id="GO:0051539">
    <property type="term" value="F:4 iron, 4 sulfur cluster binding"/>
    <property type="evidence" value="ECO:0007669"/>
    <property type="project" value="UniProtKB-KW"/>
</dbReference>
<proteinExistence type="inferred from homology"/>
<dbReference type="KEGG" id="kmn:HW532_06405"/>
<evidence type="ECO:0000256" key="6">
    <source>
        <dbReference type="ARBA" id="ARBA00023004"/>
    </source>
</evidence>
<accession>A0A7S8C2V5</accession>
<dbReference type="PANTHER" id="PTHR10359">
    <property type="entry name" value="A/G-SPECIFIC ADENINE GLYCOSYLASE/ENDONUCLEASE III"/>
    <property type="match status" value="1"/>
</dbReference>